<comment type="similarity">
    <text evidence="1 10">Belongs to the peptidase M1 family.</text>
</comment>
<evidence type="ECO:0000256" key="3">
    <source>
        <dbReference type="ARBA" id="ARBA00022723"/>
    </source>
</evidence>
<evidence type="ECO:0000256" key="5">
    <source>
        <dbReference type="ARBA" id="ARBA00022833"/>
    </source>
</evidence>
<keyword evidence="6 10" id="KW-0482">Metalloprotease</keyword>
<keyword evidence="10" id="KW-0472">Membrane</keyword>
<feature type="domain" description="Aminopeptidase N-like N-terminal" evidence="13">
    <location>
        <begin position="69"/>
        <end position="268"/>
    </location>
</feature>
<evidence type="ECO:0000313" key="15">
    <source>
        <dbReference type="Proteomes" id="UP000694546"/>
    </source>
</evidence>
<comment type="cofactor">
    <cofactor evidence="8 10">
        <name>Zn(2+)</name>
        <dbReference type="ChEBI" id="CHEBI:29105"/>
    </cofactor>
    <text evidence="8 10">Binds 1 zinc ion per subunit.</text>
</comment>
<evidence type="ECO:0000259" key="12">
    <source>
        <dbReference type="Pfam" id="PF11838"/>
    </source>
</evidence>
<evidence type="ECO:0000259" key="13">
    <source>
        <dbReference type="Pfam" id="PF17900"/>
    </source>
</evidence>
<evidence type="ECO:0000256" key="6">
    <source>
        <dbReference type="ARBA" id="ARBA00023049"/>
    </source>
</evidence>
<dbReference type="GO" id="GO:0005737">
    <property type="term" value="C:cytoplasm"/>
    <property type="evidence" value="ECO:0007669"/>
    <property type="project" value="TreeGrafter"/>
</dbReference>
<feature type="binding site" evidence="8">
    <location>
        <position position="402"/>
    </location>
    <ligand>
        <name>Zn(2+)</name>
        <dbReference type="ChEBI" id="CHEBI:29105"/>
        <note>catalytic</note>
    </ligand>
</feature>
<evidence type="ECO:0000256" key="9">
    <source>
        <dbReference type="PIRSR" id="PIRSR634016-4"/>
    </source>
</evidence>
<dbReference type="EC" id="3.4.11.-" evidence="10"/>
<dbReference type="InterPro" id="IPR027268">
    <property type="entry name" value="Peptidase_M4/M1_CTD_sf"/>
</dbReference>
<dbReference type="GO" id="GO:0005886">
    <property type="term" value="C:plasma membrane"/>
    <property type="evidence" value="ECO:0007669"/>
    <property type="project" value="TreeGrafter"/>
</dbReference>
<feature type="site" description="Transition state stabilizer" evidence="9">
    <location>
        <position position="468"/>
    </location>
</feature>
<dbReference type="InterPro" id="IPR024571">
    <property type="entry name" value="ERAP1-like_C_dom"/>
</dbReference>
<dbReference type="InterPro" id="IPR050344">
    <property type="entry name" value="Peptidase_M1_aminopeptidases"/>
</dbReference>
<evidence type="ECO:0000256" key="2">
    <source>
        <dbReference type="ARBA" id="ARBA00022670"/>
    </source>
</evidence>
<evidence type="ECO:0000256" key="10">
    <source>
        <dbReference type="RuleBase" id="RU364040"/>
    </source>
</evidence>
<dbReference type="Proteomes" id="UP000694546">
    <property type="component" value="Chromosome 9"/>
</dbReference>
<dbReference type="PRINTS" id="PR00756">
    <property type="entry name" value="ALADIPTASE"/>
</dbReference>
<dbReference type="GO" id="GO:0008270">
    <property type="term" value="F:zinc ion binding"/>
    <property type="evidence" value="ECO:0007669"/>
    <property type="project" value="UniProtKB-UniRule"/>
</dbReference>
<evidence type="ECO:0000256" key="7">
    <source>
        <dbReference type="PIRSR" id="PIRSR634016-1"/>
    </source>
</evidence>
<reference evidence="14" key="2">
    <citation type="submission" date="2025-09" db="UniProtKB">
        <authorList>
            <consortium name="Ensembl"/>
        </authorList>
    </citation>
    <scope>IDENTIFICATION</scope>
</reference>
<feature type="active site" description="Proton acceptor" evidence="7">
    <location>
        <position position="380"/>
    </location>
</feature>
<organism evidence="14 15">
    <name type="scientific">Gadus morhua</name>
    <name type="common">Atlantic cod</name>
    <dbReference type="NCBI Taxonomy" id="8049"/>
    <lineage>
        <taxon>Eukaryota</taxon>
        <taxon>Metazoa</taxon>
        <taxon>Chordata</taxon>
        <taxon>Craniata</taxon>
        <taxon>Vertebrata</taxon>
        <taxon>Euteleostomi</taxon>
        <taxon>Actinopterygii</taxon>
        <taxon>Neopterygii</taxon>
        <taxon>Teleostei</taxon>
        <taxon>Neoteleostei</taxon>
        <taxon>Acanthomorphata</taxon>
        <taxon>Zeiogadaria</taxon>
        <taxon>Gadariae</taxon>
        <taxon>Gadiformes</taxon>
        <taxon>Gadoidei</taxon>
        <taxon>Gadidae</taxon>
        <taxon>Gadus</taxon>
    </lineage>
</organism>
<protein>
    <recommendedName>
        <fullName evidence="10">Aminopeptidase</fullName>
        <ecNumber evidence="10">3.4.11.-</ecNumber>
    </recommendedName>
</protein>
<dbReference type="Pfam" id="PF17900">
    <property type="entry name" value="Peptidase_M1_N"/>
    <property type="match status" value="1"/>
</dbReference>
<keyword evidence="5 8" id="KW-0862">Zinc</keyword>
<dbReference type="GO" id="GO:0070006">
    <property type="term" value="F:metalloaminopeptidase activity"/>
    <property type="evidence" value="ECO:0007669"/>
    <property type="project" value="TreeGrafter"/>
</dbReference>
<accession>A0A8C4ZPI4</accession>
<dbReference type="PANTHER" id="PTHR11533">
    <property type="entry name" value="PROTEASE M1 ZINC METALLOPROTEASE"/>
    <property type="match status" value="1"/>
</dbReference>
<dbReference type="Gene3D" id="1.25.50.20">
    <property type="match status" value="1"/>
</dbReference>
<dbReference type="Gene3D" id="2.60.40.1730">
    <property type="entry name" value="tricorn interacting facor f3 domain"/>
    <property type="match status" value="1"/>
</dbReference>
<evidence type="ECO:0000313" key="14">
    <source>
        <dbReference type="Ensembl" id="ENSGMOP00000018460.2"/>
    </source>
</evidence>
<keyword evidence="10" id="KW-1133">Transmembrane helix</keyword>
<dbReference type="SUPFAM" id="SSF63737">
    <property type="entry name" value="Leukotriene A4 hydrolase N-terminal domain"/>
    <property type="match status" value="1"/>
</dbReference>
<keyword evidence="15" id="KW-1185">Reference proteome</keyword>
<keyword evidence="3 8" id="KW-0479">Metal-binding</keyword>
<dbReference type="Pfam" id="PF01433">
    <property type="entry name" value="Peptidase_M1"/>
    <property type="match status" value="1"/>
</dbReference>
<dbReference type="InterPro" id="IPR014782">
    <property type="entry name" value="Peptidase_M1_dom"/>
</dbReference>
<dbReference type="GO" id="GO:0042277">
    <property type="term" value="F:peptide binding"/>
    <property type="evidence" value="ECO:0007669"/>
    <property type="project" value="TreeGrafter"/>
</dbReference>
<dbReference type="InterPro" id="IPR045357">
    <property type="entry name" value="Aminopeptidase_N-like_N"/>
</dbReference>
<keyword evidence="10" id="KW-0812">Transmembrane</keyword>
<dbReference type="Gene3D" id="1.10.390.10">
    <property type="entry name" value="Neutral Protease Domain 2"/>
    <property type="match status" value="1"/>
</dbReference>
<feature type="binding site" evidence="8">
    <location>
        <position position="379"/>
    </location>
    <ligand>
        <name>Zn(2+)</name>
        <dbReference type="ChEBI" id="CHEBI:29105"/>
        <note>catalytic</note>
    </ligand>
</feature>
<keyword evidence="4 10" id="KW-0378">Hydrolase</keyword>
<dbReference type="GO" id="GO:0005615">
    <property type="term" value="C:extracellular space"/>
    <property type="evidence" value="ECO:0007669"/>
    <property type="project" value="TreeGrafter"/>
</dbReference>
<feature type="transmembrane region" description="Helical" evidence="10">
    <location>
        <begin position="12"/>
        <end position="33"/>
    </location>
</feature>
<feature type="domain" description="Peptidase M1 membrane alanine aminopeptidase" evidence="11">
    <location>
        <begin position="307"/>
        <end position="492"/>
    </location>
</feature>
<reference evidence="14" key="1">
    <citation type="submission" date="2025-08" db="UniProtKB">
        <authorList>
            <consortium name="Ensembl"/>
        </authorList>
    </citation>
    <scope>IDENTIFICATION</scope>
</reference>
<feature type="binding site" evidence="8">
    <location>
        <position position="383"/>
    </location>
    <ligand>
        <name>Zn(2+)</name>
        <dbReference type="ChEBI" id="CHEBI:29105"/>
        <note>catalytic</note>
    </ligand>
</feature>
<evidence type="ECO:0000256" key="8">
    <source>
        <dbReference type="PIRSR" id="PIRSR634016-3"/>
    </source>
</evidence>
<name>A0A8C4ZPI4_GADMO</name>
<dbReference type="InterPro" id="IPR042097">
    <property type="entry name" value="Aminopeptidase_N-like_N_sf"/>
</dbReference>
<dbReference type="GO" id="GO:0043171">
    <property type="term" value="P:peptide catabolic process"/>
    <property type="evidence" value="ECO:0007669"/>
    <property type="project" value="TreeGrafter"/>
</dbReference>
<evidence type="ECO:0000259" key="11">
    <source>
        <dbReference type="Pfam" id="PF01433"/>
    </source>
</evidence>
<dbReference type="GeneTree" id="ENSGT00940000164605"/>
<dbReference type="Ensembl" id="ENSGMOT00000018915.2">
    <property type="protein sequence ID" value="ENSGMOP00000018460.2"/>
    <property type="gene ID" value="ENSGMOG00000017152.2"/>
</dbReference>
<dbReference type="SUPFAM" id="SSF55486">
    <property type="entry name" value="Metalloproteases ('zincins'), catalytic domain"/>
    <property type="match status" value="1"/>
</dbReference>
<dbReference type="Pfam" id="PF11838">
    <property type="entry name" value="ERAP1_C"/>
    <property type="match status" value="1"/>
</dbReference>
<dbReference type="CDD" id="cd09601">
    <property type="entry name" value="M1_APN-Q_like"/>
    <property type="match status" value="1"/>
</dbReference>
<feature type="domain" description="ERAP1-like C-terminal" evidence="12">
    <location>
        <begin position="571"/>
        <end position="842"/>
    </location>
</feature>
<dbReference type="GO" id="GO:0006508">
    <property type="term" value="P:proteolysis"/>
    <property type="evidence" value="ECO:0007669"/>
    <property type="project" value="UniProtKB-KW"/>
</dbReference>
<sequence>MATAIYVSKVFAIITVTLTVSAIAGIVTMMIVYEAQIAGMDPTPRPTTLPPTTLPTGPPPDMRLPGNLVPKSYKLFLQPHLYPSLNMSDVNATDQINVFTGNSTVFFQCVEKTKTIILHNKNLTLLGLIVTDCDSGKLLPFVKYLQYDDWTDFLEIQMSDALAEGGNYSLFVDFQGEMAEDLEGLYVSTYNEDGLKKFIASTQMEPTSARKVFPCFDEPAMKATFDVTIIHRQPTIALGNWPKSGSRLLDDDWSATTFFATKLMSTYLLAFSVSEFPYTENPKPNVNGVKIKTYARKELIEAGHAVYATNIADKLLNYYVKLFNITYPLQKLDQFVVPEHRAAAMENWGLIMYDESAVLFDSKTSGQRQKEWIVEIVAHELAHQWFGNLVTMRWWNDIWLNEGFATYMANLGLAQEEPTWNMKQMNEMRQRQNAFEVDALNSSHPLSSPAVDIQDPGQIDEMFSSISYLKGGAVLRMLEDFMTESSFQKGIKVRDDLLPLSVNNGVYDIPEVMNTWTQQIGYPIITINTSNGEVYQKQFTQDLSIESGYQHFIVPSLPVRMENFISNGGKWILANINATGYYRVNYDPENWKRLLDQLESNPNAIPLMNRGQLIDDAFHLTRAKMVNVTLGLNTTRFLQNDTACLPWSTAIQNLNYFVEMFDRSLVYGPMQAYMRKLVTPLYMHFKDYTDNSTIPIELYQQNQLNAINVACSNGLPECEIMAVKMFRNWMKNETYNSIHPNLRPAIYCQALAAGGDMEWDFAWRKYQECTISPDKHLLAHALSCTKKIWLLNRLLEYTLDPEKIRKADVFETIMNVGANAVGQGLAWNFIRAHWETFHEEYVFYSRIFIFIICIIPVKLVADSLRQFQVLQNATSNMLMNQAIEQTQANNQWVKENKQTVLEWFLAETGSEEWYST</sequence>
<dbReference type="InterPro" id="IPR001930">
    <property type="entry name" value="Peptidase_M1"/>
</dbReference>
<keyword evidence="10" id="KW-0031">Aminopeptidase</keyword>
<evidence type="ECO:0000256" key="1">
    <source>
        <dbReference type="ARBA" id="ARBA00010136"/>
    </source>
</evidence>
<evidence type="ECO:0000256" key="4">
    <source>
        <dbReference type="ARBA" id="ARBA00022801"/>
    </source>
</evidence>
<dbReference type="PANTHER" id="PTHR11533:SF259">
    <property type="entry name" value="AMINOPEPTIDASE"/>
    <property type="match status" value="1"/>
</dbReference>
<dbReference type="AlphaFoldDB" id="A0A8C4ZPI4"/>
<proteinExistence type="inferred from homology"/>
<dbReference type="InterPro" id="IPR034016">
    <property type="entry name" value="M1_APN-typ"/>
</dbReference>
<keyword evidence="2 10" id="KW-0645">Protease</keyword>